<keyword evidence="2" id="KW-1185">Reference proteome</keyword>
<gene>
    <name evidence="3" type="primary">LOC101687006</name>
</gene>
<protein>
    <submittedName>
        <fullName evidence="3">Uncharacterized protein LOC101687006</fullName>
    </submittedName>
</protein>
<organism evidence="2 3">
    <name type="scientific">Mustela putorius furo</name>
    <name type="common">European domestic ferret</name>
    <name type="synonym">Mustela furo</name>
    <dbReference type="NCBI Taxonomy" id="9669"/>
    <lineage>
        <taxon>Eukaryota</taxon>
        <taxon>Metazoa</taxon>
        <taxon>Chordata</taxon>
        <taxon>Craniata</taxon>
        <taxon>Vertebrata</taxon>
        <taxon>Euteleostomi</taxon>
        <taxon>Mammalia</taxon>
        <taxon>Eutheria</taxon>
        <taxon>Laurasiatheria</taxon>
        <taxon>Carnivora</taxon>
        <taxon>Caniformia</taxon>
        <taxon>Musteloidea</taxon>
        <taxon>Mustelidae</taxon>
        <taxon>Mustelinae</taxon>
        <taxon>Mustela</taxon>
    </lineage>
</organism>
<dbReference type="Proteomes" id="UP000000715">
    <property type="component" value="Unplaced"/>
</dbReference>
<accession>A0A8U0NRR9</accession>
<reference evidence="3" key="1">
    <citation type="submission" date="2025-08" db="UniProtKB">
        <authorList>
            <consortium name="RefSeq"/>
        </authorList>
    </citation>
    <scope>IDENTIFICATION</scope>
    <source>
        <tissue evidence="3">Brain</tissue>
    </source>
</reference>
<evidence type="ECO:0000313" key="3">
    <source>
        <dbReference type="RefSeq" id="XP_012908446.1"/>
    </source>
</evidence>
<dbReference type="KEGG" id="mpuf:101687006"/>
<sequence length="365" mass="39304">MAAEPPLPAWPPEHAPPAGTVLQGRTELGSHGAFKSAGSSEVERVLSSRGPGGDASPHRPESLHKRKAAQLRICAWRNGQCPLEVTLRCQSRPRWGSCASVHRCERPPRPLCLSARGPQQELSEGQRSRCSPLSICGTGGSSWQVGAPADFIFLCRHRPSPTAWGRGPPSCAPQGRGRPLPGPLPGPSCPAHRGLGTARQWWERAPRRGGMGIREHGQKDRRGHQSRPAGPPDEAASDKERRNRRKGKSSPHPGDLCAEEQGSPVHRAESGDARGAAGCRYLEGFFQGLCVPASGPRRLLPPSSPPRNPKTTQLGIESGTGCPAPTERRLPVTRCRDLPGVQGPPRCGSRLWHWLGAPRTSSQRF</sequence>
<feature type="region of interest" description="Disordered" evidence="1">
    <location>
        <begin position="163"/>
        <end position="271"/>
    </location>
</feature>
<feature type="region of interest" description="Disordered" evidence="1">
    <location>
        <begin position="297"/>
        <end position="330"/>
    </location>
</feature>
<evidence type="ECO:0000256" key="1">
    <source>
        <dbReference type="SAM" id="MobiDB-lite"/>
    </source>
</evidence>
<proteinExistence type="predicted"/>
<feature type="compositionally biased region" description="Pro residues" evidence="1">
    <location>
        <begin position="1"/>
        <end position="15"/>
    </location>
</feature>
<dbReference type="RefSeq" id="XP_012908446.1">
    <property type="nucleotide sequence ID" value="XM_013052992.2"/>
</dbReference>
<name>A0A8U0NRR9_MUSPF</name>
<dbReference type="AlphaFoldDB" id="A0A8U0NRR9"/>
<dbReference type="GeneID" id="101687006"/>
<feature type="region of interest" description="Disordered" evidence="1">
    <location>
        <begin position="1"/>
        <end position="64"/>
    </location>
</feature>
<evidence type="ECO:0000313" key="2">
    <source>
        <dbReference type="Proteomes" id="UP000000715"/>
    </source>
</evidence>